<dbReference type="InterPro" id="IPR050807">
    <property type="entry name" value="TransReg_Diox_bact_type"/>
</dbReference>
<evidence type="ECO:0000313" key="4">
    <source>
        <dbReference type="EMBL" id="MFC0563509.1"/>
    </source>
</evidence>
<evidence type="ECO:0000256" key="1">
    <source>
        <dbReference type="ARBA" id="ARBA00023125"/>
    </source>
</evidence>
<dbReference type="Pfam" id="PF13560">
    <property type="entry name" value="HTH_31"/>
    <property type="match status" value="1"/>
</dbReference>
<keyword evidence="1" id="KW-0238">DNA-binding</keyword>
<feature type="domain" description="HTH cro/C1-type" evidence="3">
    <location>
        <begin position="29"/>
        <end position="83"/>
    </location>
</feature>
<gene>
    <name evidence="4" type="ORF">ACFFHU_04915</name>
</gene>
<dbReference type="EMBL" id="JBHLUE010000003">
    <property type="protein sequence ID" value="MFC0563509.1"/>
    <property type="molecule type" value="Genomic_DNA"/>
</dbReference>
<accession>A0ABV6NSU4</accession>
<dbReference type="RefSeq" id="WP_377336148.1">
    <property type="nucleotide sequence ID" value="NZ_JBHLUE010000003.1"/>
</dbReference>
<dbReference type="Proteomes" id="UP001589894">
    <property type="component" value="Unassembled WGS sequence"/>
</dbReference>
<dbReference type="PROSITE" id="PS50943">
    <property type="entry name" value="HTH_CROC1"/>
    <property type="match status" value="1"/>
</dbReference>
<comment type="caution">
    <text evidence="4">The sequence shown here is derived from an EMBL/GenBank/DDBJ whole genome shotgun (WGS) entry which is preliminary data.</text>
</comment>
<dbReference type="InterPro" id="IPR001387">
    <property type="entry name" value="Cro/C1-type_HTH"/>
</dbReference>
<dbReference type="PANTHER" id="PTHR46797">
    <property type="entry name" value="HTH-TYPE TRANSCRIPTIONAL REGULATOR"/>
    <property type="match status" value="1"/>
</dbReference>
<evidence type="ECO:0000259" key="3">
    <source>
        <dbReference type="PROSITE" id="PS50943"/>
    </source>
</evidence>
<dbReference type="Gene3D" id="1.10.260.40">
    <property type="entry name" value="lambda repressor-like DNA-binding domains"/>
    <property type="match status" value="1"/>
</dbReference>
<keyword evidence="5" id="KW-1185">Reference proteome</keyword>
<feature type="region of interest" description="Disordered" evidence="2">
    <location>
        <begin position="1"/>
        <end position="20"/>
    </location>
</feature>
<proteinExistence type="predicted"/>
<protein>
    <submittedName>
        <fullName evidence="4">Helix-turn-helix domain-containing protein</fullName>
    </submittedName>
</protein>
<name>A0ABV6NSU4_9ACTN</name>
<dbReference type="CDD" id="cd00093">
    <property type="entry name" value="HTH_XRE"/>
    <property type="match status" value="1"/>
</dbReference>
<feature type="compositionally biased region" description="Pro residues" evidence="2">
    <location>
        <begin position="1"/>
        <end position="16"/>
    </location>
</feature>
<feature type="region of interest" description="Disordered" evidence="2">
    <location>
        <begin position="215"/>
        <end position="248"/>
    </location>
</feature>
<evidence type="ECO:0000256" key="2">
    <source>
        <dbReference type="SAM" id="MobiDB-lite"/>
    </source>
</evidence>
<dbReference type="PANTHER" id="PTHR46797:SF1">
    <property type="entry name" value="METHYLPHOSPHONATE SYNTHASE"/>
    <property type="match status" value="1"/>
</dbReference>
<dbReference type="SMART" id="SM00530">
    <property type="entry name" value="HTH_XRE"/>
    <property type="match status" value="1"/>
</dbReference>
<sequence>MTVNPPAPRPPTPGTPSGPLLRRLIGAVLRRVRLRQGRTLRDVSRAAGVSLPYLSELERGRKEPSSEVLASICRALGMHLVDLLDEVRAELLRMEGRVRGPMLRGGVAPALARPGRADQVRAGRPGGLRVDLRAGGPVLLGGAVSHPPAGAVLDGGTQVGAGHVHRVRRIGFDPGASAPVDARPLAFHLVGFGDQAPAEPVHRWPAGDRVRLRMGRIRPSGPGRRPRLAGRARPPVQLRLRQPAAAAA</sequence>
<organism evidence="4 5">
    <name type="scientific">Plantactinospora siamensis</name>
    <dbReference type="NCBI Taxonomy" id="555372"/>
    <lineage>
        <taxon>Bacteria</taxon>
        <taxon>Bacillati</taxon>
        <taxon>Actinomycetota</taxon>
        <taxon>Actinomycetes</taxon>
        <taxon>Micromonosporales</taxon>
        <taxon>Micromonosporaceae</taxon>
        <taxon>Plantactinospora</taxon>
    </lineage>
</organism>
<dbReference type="SUPFAM" id="SSF47413">
    <property type="entry name" value="lambda repressor-like DNA-binding domains"/>
    <property type="match status" value="1"/>
</dbReference>
<dbReference type="InterPro" id="IPR010982">
    <property type="entry name" value="Lambda_DNA-bd_dom_sf"/>
</dbReference>
<reference evidence="4 5" key="1">
    <citation type="submission" date="2024-09" db="EMBL/GenBank/DDBJ databases">
        <authorList>
            <person name="Sun Q."/>
            <person name="Mori K."/>
        </authorList>
    </citation>
    <scope>NUCLEOTIDE SEQUENCE [LARGE SCALE GENOMIC DNA]</scope>
    <source>
        <strain evidence="4 5">TBRC 2205</strain>
    </source>
</reference>
<evidence type="ECO:0000313" key="5">
    <source>
        <dbReference type="Proteomes" id="UP001589894"/>
    </source>
</evidence>